<keyword evidence="2" id="KW-0964">Secreted</keyword>
<proteinExistence type="predicted"/>
<dbReference type="Pfam" id="PF00746">
    <property type="entry name" value="Gram_pos_anchor"/>
    <property type="match status" value="1"/>
</dbReference>
<evidence type="ECO:0000259" key="5">
    <source>
        <dbReference type="PROSITE" id="PS50847"/>
    </source>
</evidence>
<keyword evidence="1" id="KW-0134">Cell wall</keyword>
<dbReference type="EMBL" id="AICP01000037">
    <property type="protein sequence ID" value="EID22167.1"/>
    <property type="molecule type" value="Genomic_DNA"/>
</dbReference>
<dbReference type="AlphaFoldDB" id="I0SFL4"/>
<evidence type="ECO:0000256" key="4">
    <source>
        <dbReference type="ARBA" id="ARBA00023088"/>
    </source>
</evidence>
<dbReference type="Proteomes" id="UP000003245">
    <property type="component" value="Unassembled WGS sequence"/>
</dbReference>
<dbReference type="InterPro" id="IPR019931">
    <property type="entry name" value="LPXTG_anchor"/>
</dbReference>
<dbReference type="NCBIfam" id="TIGR01167">
    <property type="entry name" value="LPXTG_anchor"/>
    <property type="match status" value="1"/>
</dbReference>
<keyword evidence="4" id="KW-0572">Peptidoglycan-anchor</keyword>
<dbReference type="PATRIC" id="fig|1095729.3.peg.964"/>
<keyword evidence="7" id="KW-1185">Reference proteome</keyword>
<reference evidence="6 7" key="1">
    <citation type="submission" date="2012-01" db="EMBL/GenBank/DDBJ databases">
        <authorList>
            <person name="Harkins D.M."/>
            <person name="Madupu R."/>
            <person name="Durkin A.S."/>
            <person name="Torralba M."/>
            <person name="Methe B."/>
            <person name="Sutton G.G."/>
            <person name="Nelson K.E."/>
        </authorList>
    </citation>
    <scope>NUCLEOTIDE SEQUENCE [LARGE SCALE GENOMIC DNA]</scope>
    <source>
        <strain evidence="6 7">CCUG 39159</strain>
    </source>
</reference>
<gene>
    <name evidence="6" type="ORF">HMPREF1043_1007</name>
</gene>
<feature type="domain" description="Gram-positive cocci surface proteins LPxTG" evidence="5">
    <location>
        <begin position="153"/>
        <end position="186"/>
    </location>
</feature>
<evidence type="ECO:0000313" key="7">
    <source>
        <dbReference type="Proteomes" id="UP000003245"/>
    </source>
</evidence>
<evidence type="ECO:0000256" key="3">
    <source>
        <dbReference type="ARBA" id="ARBA00022729"/>
    </source>
</evidence>
<evidence type="ECO:0000256" key="2">
    <source>
        <dbReference type="ARBA" id="ARBA00022525"/>
    </source>
</evidence>
<keyword evidence="3" id="KW-0732">Signal</keyword>
<sequence length="186" mass="20981">MKAIIDDKDPLTSGYNKNDLFYSNSRNWIAKVPANFKTLASIAGSDYYIAGWWPGNEQLANKIVAISGSYKEQPLFIYAGNPTNRLHTIHFYRWVSNAIFGSQLAQLKDLEKEQKPSTEVVEIINQKPQTGQATTLRYTPQPQIMNATRKAQLPQTGSKENQSSLVIASMFILVSGYLLHLKKKEE</sequence>
<evidence type="ECO:0000256" key="1">
    <source>
        <dbReference type="ARBA" id="ARBA00022512"/>
    </source>
</evidence>
<protein>
    <submittedName>
        <fullName evidence="6">Gram positive anchor</fullName>
    </submittedName>
</protein>
<accession>I0SFL4</accession>
<dbReference type="PROSITE" id="PS50847">
    <property type="entry name" value="GRAM_POS_ANCHORING"/>
    <property type="match status" value="1"/>
</dbReference>
<evidence type="ECO:0000313" key="6">
    <source>
        <dbReference type="EMBL" id="EID22167.1"/>
    </source>
</evidence>
<organism evidence="6 7">
    <name type="scientific">Streptococcus anginosus subsp. whileyi CCUG 39159</name>
    <dbReference type="NCBI Taxonomy" id="1095729"/>
    <lineage>
        <taxon>Bacteria</taxon>
        <taxon>Bacillati</taxon>
        <taxon>Bacillota</taxon>
        <taxon>Bacilli</taxon>
        <taxon>Lactobacillales</taxon>
        <taxon>Streptococcaceae</taxon>
        <taxon>Streptococcus</taxon>
        <taxon>Streptococcus anginosus group</taxon>
    </lineage>
</organism>
<name>I0SFL4_STRAP</name>
<comment type="caution">
    <text evidence="6">The sequence shown here is derived from an EMBL/GenBank/DDBJ whole genome shotgun (WGS) entry which is preliminary data.</text>
</comment>